<dbReference type="EMBL" id="DAATWU010000027">
    <property type="protein sequence ID" value="HAF0453972.1"/>
    <property type="molecule type" value="Genomic_DNA"/>
</dbReference>
<gene>
    <name evidence="2" type="ORF">G9C40_004283</name>
    <name evidence="1" type="ORF">TE27_20975</name>
</gene>
<organism evidence="2">
    <name type="scientific">Salmonella enterica I</name>
    <dbReference type="NCBI Taxonomy" id="59201"/>
    <lineage>
        <taxon>Bacteria</taxon>
        <taxon>Pseudomonadati</taxon>
        <taxon>Pseudomonadota</taxon>
        <taxon>Gammaproteobacteria</taxon>
        <taxon>Enterobacterales</taxon>
        <taxon>Enterobacteriaceae</taxon>
        <taxon>Salmonella</taxon>
    </lineage>
</organism>
<reference evidence="1" key="3">
    <citation type="submission" date="2019-10" db="EMBL/GenBank/DDBJ databases">
        <authorList>
            <consortium name="GenomeTrakr network: Whole genome sequencing for foodborne pathogen traceback"/>
        </authorList>
    </citation>
    <scope>NUCLEOTIDE SEQUENCE</scope>
    <source>
        <strain evidence="1">FDA00002041</strain>
    </source>
</reference>
<dbReference type="AlphaFoldDB" id="A0A3T5K5T7"/>
<reference evidence="2" key="1">
    <citation type="journal article" date="2018" name="Genome Biol.">
        <title>SKESA: strategic k-mer extension for scrupulous assemblies.</title>
        <authorList>
            <person name="Souvorov A."/>
            <person name="Agarwala R."/>
            <person name="Lipman D.J."/>
        </authorList>
    </citation>
    <scope>NUCLEOTIDE SEQUENCE</scope>
    <source>
        <strain evidence="2">BCW_2874</strain>
    </source>
</reference>
<reference evidence="2" key="2">
    <citation type="submission" date="2018-07" db="EMBL/GenBank/DDBJ databases">
        <authorList>
            <consortium name="NCBI Pathogen Detection Project"/>
        </authorList>
    </citation>
    <scope>NUCLEOTIDE SEQUENCE</scope>
    <source>
        <strain evidence="2">BCW_2874</strain>
    </source>
</reference>
<evidence type="ECO:0000313" key="1">
    <source>
        <dbReference type="EMBL" id="EDH0652095.1"/>
    </source>
</evidence>
<protein>
    <submittedName>
        <fullName evidence="2">Uncharacterized protein</fullName>
    </submittedName>
</protein>
<sequence length="72" mass="8110">MNVPFSLTLVFQFFRELLVRLLAFCPVTHRAAALPTASFDSSVRKVLCNPHQAAMDVKKPAELVLYGLSRLY</sequence>
<comment type="caution">
    <text evidence="2">The sequence shown here is derived from an EMBL/GenBank/DDBJ whole genome shotgun (WGS) entry which is preliminary data.</text>
</comment>
<evidence type="ECO:0000313" key="2">
    <source>
        <dbReference type="EMBL" id="HAF0453972.1"/>
    </source>
</evidence>
<accession>A0A3T5K5T7</accession>
<name>A0A3T5K5T7_SALET</name>
<dbReference type="EMBL" id="AAMGGG010000012">
    <property type="protein sequence ID" value="EDH0652095.1"/>
    <property type="molecule type" value="Genomic_DNA"/>
</dbReference>
<proteinExistence type="predicted"/>